<name>A0A3A1XZ70_9GAMM</name>
<dbReference type="InterPro" id="IPR005119">
    <property type="entry name" value="LysR_subst-bd"/>
</dbReference>
<dbReference type="EMBL" id="NRJH01000076">
    <property type="protein sequence ID" value="RIY31322.1"/>
    <property type="molecule type" value="Genomic_DNA"/>
</dbReference>
<comment type="caution">
    <text evidence="7">The sequence shown here is derived from an EMBL/GenBank/DDBJ whole genome shotgun (WGS) entry which is preliminary data.</text>
</comment>
<organism evidence="7 8">
    <name type="scientific">Psittacicella melopsittaci</name>
    <dbReference type="NCBI Taxonomy" id="2028576"/>
    <lineage>
        <taxon>Bacteria</taxon>
        <taxon>Pseudomonadati</taxon>
        <taxon>Pseudomonadota</taxon>
        <taxon>Gammaproteobacteria</taxon>
        <taxon>Pasteurellales</taxon>
        <taxon>Psittacicellaceae</taxon>
        <taxon>Psittacicella</taxon>
    </lineage>
</organism>
<accession>A0A3A1XZ70</accession>
<evidence type="ECO:0000256" key="4">
    <source>
        <dbReference type="ARBA" id="ARBA00023159"/>
    </source>
</evidence>
<comment type="similarity">
    <text evidence="1">Belongs to the LysR transcriptional regulatory family.</text>
</comment>
<dbReference type="GO" id="GO:0032993">
    <property type="term" value="C:protein-DNA complex"/>
    <property type="evidence" value="ECO:0007669"/>
    <property type="project" value="TreeGrafter"/>
</dbReference>
<proteinExistence type="inferred from homology"/>
<gene>
    <name evidence="7" type="ORF">CJP74_07655</name>
</gene>
<keyword evidence="3" id="KW-0238">DNA-binding</keyword>
<keyword evidence="4" id="KW-0010">Activator</keyword>
<dbReference type="InterPro" id="IPR036390">
    <property type="entry name" value="WH_DNA-bd_sf"/>
</dbReference>
<evidence type="ECO:0000259" key="6">
    <source>
        <dbReference type="PROSITE" id="PS50931"/>
    </source>
</evidence>
<keyword evidence="2" id="KW-0805">Transcription regulation</keyword>
<dbReference type="RefSeq" id="WP_119497911.1">
    <property type="nucleotide sequence ID" value="NZ_NRJH01000076.1"/>
</dbReference>
<dbReference type="Gene3D" id="3.40.190.10">
    <property type="entry name" value="Periplasmic binding protein-like II"/>
    <property type="match status" value="2"/>
</dbReference>
<dbReference type="Gene3D" id="1.10.10.10">
    <property type="entry name" value="Winged helix-like DNA-binding domain superfamily/Winged helix DNA-binding domain"/>
    <property type="match status" value="1"/>
</dbReference>
<evidence type="ECO:0000256" key="5">
    <source>
        <dbReference type="ARBA" id="ARBA00023163"/>
    </source>
</evidence>
<dbReference type="GO" id="GO:0003677">
    <property type="term" value="F:DNA binding"/>
    <property type="evidence" value="ECO:0007669"/>
    <property type="project" value="UniProtKB-KW"/>
</dbReference>
<evidence type="ECO:0000256" key="1">
    <source>
        <dbReference type="ARBA" id="ARBA00009437"/>
    </source>
</evidence>
<dbReference type="Pfam" id="PF03466">
    <property type="entry name" value="LysR_substrate"/>
    <property type="match status" value="1"/>
</dbReference>
<evidence type="ECO:0000256" key="2">
    <source>
        <dbReference type="ARBA" id="ARBA00023015"/>
    </source>
</evidence>
<dbReference type="PANTHER" id="PTHR30346:SF26">
    <property type="entry name" value="HYDROGEN PEROXIDE-INDUCIBLE GENES ACTIVATOR"/>
    <property type="match status" value="1"/>
</dbReference>
<dbReference type="GO" id="GO:0003700">
    <property type="term" value="F:DNA-binding transcription factor activity"/>
    <property type="evidence" value="ECO:0007669"/>
    <property type="project" value="InterPro"/>
</dbReference>
<dbReference type="OrthoDB" id="9775392at2"/>
<evidence type="ECO:0000313" key="7">
    <source>
        <dbReference type="EMBL" id="RIY31322.1"/>
    </source>
</evidence>
<evidence type="ECO:0000313" key="8">
    <source>
        <dbReference type="Proteomes" id="UP000266258"/>
    </source>
</evidence>
<dbReference type="Pfam" id="PF00126">
    <property type="entry name" value="HTH_1"/>
    <property type="match status" value="1"/>
</dbReference>
<protein>
    <recommendedName>
        <fullName evidence="6">HTH lysR-type domain-containing protein</fullName>
    </recommendedName>
</protein>
<dbReference type="Proteomes" id="UP000266258">
    <property type="component" value="Unassembled WGS sequence"/>
</dbReference>
<dbReference type="AlphaFoldDB" id="A0A3A1XZ70"/>
<dbReference type="SUPFAM" id="SSF53850">
    <property type="entry name" value="Periplasmic binding protein-like II"/>
    <property type="match status" value="1"/>
</dbReference>
<feature type="domain" description="HTH lysR-type" evidence="6">
    <location>
        <begin position="8"/>
        <end position="65"/>
    </location>
</feature>
<dbReference type="InterPro" id="IPR000847">
    <property type="entry name" value="LysR_HTH_N"/>
</dbReference>
<dbReference type="PANTHER" id="PTHR30346">
    <property type="entry name" value="TRANSCRIPTIONAL DUAL REGULATOR HCAR-RELATED"/>
    <property type="match status" value="1"/>
</dbReference>
<dbReference type="PROSITE" id="PS50931">
    <property type="entry name" value="HTH_LYSR"/>
    <property type="match status" value="1"/>
</dbReference>
<reference evidence="7 8" key="1">
    <citation type="submission" date="2017-08" db="EMBL/GenBank/DDBJ databases">
        <title>Reclassification of Bisgaard taxon 37 and 44.</title>
        <authorList>
            <person name="Christensen H."/>
        </authorList>
    </citation>
    <scope>NUCLEOTIDE SEQUENCE [LARGE SCALE GENOMIC DNA]</scope>
    <source>
        <strain evidence="7 8">B96_4</strain>
    </source>
</reference>
<keyword evidence="8" id="KW-1185">Reference proteome</keyword>
<evidence type="ECO:0000256" key="3">
    <source>
        <dbReference type="ARBA" id="ARBA00023125"/>
    </source>
</evidence>
<dbReference type="SUPFAM" id="SSF46785">
    <property type="entry name" value="Winged helix' DNA-binding domain"/>
    <property type="match status" value="1"/>
</dbReference>
<sequence length="330" mass="37397">MSLDLSSLQLKDIKYLLAVYRMKSFRKAADVCDVSQATISGQIAKIESILNVQLIERNSRTIKFTPSSKPIIEQLQKISDEFKVLSDMAFNEQKRGAPEEAKGEFTIGVIPTFAPFFNSAILGKLRDKFPQYTFNSVELTTNRIREELKYNSLDFALVANHPLVEDMNTVSIGEDELVALINRDNPNICTDEINLGDIQNSKIFLLQDSNCLRDQVIDICNTSPNPALGIDDLTDTRYNASTIDALKMIVHHNIGISVVPTVSLFCSTPSRAKIIRIVNHPKREMSMVYDPESHNAKFFEKISKELGRIFEKEYKKLRLEAKVYKPRSKS</sequence>
<keyword evidence="5" id="KW-0804">Transcription</keyword>
<dbReference type="InterPro" id="IPR036388">
    <property type="entry name" value="WH-like_DNA-bd_sf"/>
</dbReference>